<evidence type="ECO:0000256" key="11">
    <source>
        <dbReference type="ARBA" id="ARBA00022692"/>
    </source>
</evidence>
<sequence length="659" mass="73338">MFGKLSLADIPYHEPIIVGAVGAMILGAIAVFIGLTYFKKWGYLWSEWITTVDHKKIGVMYILVALIMLLRGFSDAIMMRAQQAIAAGGAEGYLPPHHYDQIFTAHGTIMIFFVAMPMVTGLMNLVVPLQIGARDVAFPFLNSFSFWVFAVGAILINLSLAIGEFAATGWVAYPPLSGIQYSPGVGVDYYIWALQLSGLGTLLTGVNFVVTILKMRTTGMNLMRMPIFTWNALCTSILIVAAFPILTATLAMLSLDRYLGMHFFTNELGGNPMMYVNLIWAWGHPEVYILILPAFGVFSEVASTFSGKRMFGYVSMVWATLAITVLSFIVWLHHFFTMGSGANVNAFFGIATTIIAIPTGVKIFTWLFTMYKGRIRFTTPMLWTIGFIVTFSIGGMTGVLLAVPGADFVLHNSLFLIAHFHNVIIGGAVFGYFAGVAYWFPKAFGFTLNERLGKYAFWCWLVGFYVAFMPLYVLGFMGMTRRLNHYDNPDWHPWLIVAAIGTAIILCGVLCQLLQYYVSIRDRKLNQDVTGDPWGGRTLEWSTSSPPPFYNFAEQPVVDDIDAYWGAKEKGLAERKAADYKDIHMPRNTGVGFIMGMFSLALGFALIWHIWWLAAVGFVGMIATFIVRSFDDDIDYYVPAAEVARIENEHLQKLAASQA</sequence>
<comment type="subcellular location">
    <subcellularLocation>
        <location evidence="3">Cell membrane</location>
        <topology evidence="3">Multi-pass membrane protein</topology>
    </subcellularLocation>
</comment>
<dbReference type="InterPro" id="IPR000883">
    <property type="entry name" value="Cyt_C_Oxase_1"/>
</dbReference>
<comment type="catalytic activity">
    <reaction evidence="24">
        <text>2 a ubiquinol + O2 + n H(+)(in) = 2 a ubiquinone + 2 H2O + n H(+)(out)</text>
        <dbReference type="Rhea" id="RHEA:30251"/>
        <dbReference type="Rhea" id="RHEA-COMP:9565"/>
        <dbReference type="Rhea" id="RHEA-COMP:9566"/>
        <dbReference type="ChEBI" id="CHEBI:15377"/>
        <dbReference type="ChEBI" id="CHEBI:15378"/>
        <dbReference type="ChEBI" id="CHEBI:15379"/>
        <dbReference type="ChEBI" id="CHEBI:16389"/>
        <dbReference type="ChEBI" id="CHEBI:17976"/>
        <dbReference type="EC" id="7.1.1.3"/>
    </reaction>
</comment>
<evidence type="ECO:0000256" key="5">
    <source>
        <dbReference type="ARBA" id="ARBA00012941"/>
    </source>
</evidence>
<keyword evidence="7 25" id="KW-0813">Transport</keyword>
<evidence type="ECO:0000256" key="10">
    <source>
        <dbReference type="ARBA" id="ARBA00022660"/>
    </source>
</evidence>
<dbReference type="EC" id="7.1.1.3" evidence="5"/>
<evidence type="ECO:0000256" key="22">
    <source>
        <dbReference type="ARBA" id="ARBA00034455"/>
    </source>
</evidence>
<feature type="transmembrane region" description="Helical" evidence="26">
    <location>
        <begin position="310"/>
        <end position="334"/>
    </location>
</feature>
<feature type="transmembrane region" description="Helical" evidence="26">
    <location>
        <begin position="346"/>
        <end position="369"/>
    </location>
</feature>
<feature type="domain" description="Cytochrome oxidase subunit I profile" evidence="27">
    <location>
        <begin position="39"/>
        <end position="559"/>
    </location>
</feature>
<feature type="transmembrane region" description="Helical" evidence="26">
    <location>
        <begin position="190"/>
        <end position="213"/>
    </location>
</feature>
<evidence type="ECO:0000256" key="6">
    <source>
        <dbReference type="ARBA" id="ARBA00014691"/>
    </source>
</evidence>
<dbReference type="PANTHER" id="PTHR10422:SF35">
    <property type="entry name" value="CYTOCHROME BO(3) UBIQUINOL OXIDASE SUBUNIT 1"/>
    <property type="match status" value="1"/>
</dbReference>
<evidence type="ECO:0000256" key="24">
    <source>
        <dbReference type="ARBA" id="ARBA00048190"/>
    </source>
</evidence>
<feature type="transmembrane region" description="Helical" evidence="26">
    <location>
        <begin position="415"/>
        <end position="440"/>
    </location>
</feature>
<evidence type="ECO:0000256" key="3">
    <source>
        <dbReference type="ARBA" id="ARBA00004651"/>
    </source>
</evidence>
<dbReference type="EMBL" id="BMNW01000010">
    <property type="protein sequence ID" value="GGM24847.1"/>
    <property type="molecule type" value="Genomic_DNA"/>
</dbReference>
<keyword evidence="17 26" id="KW-0472">Membrane</keyword>
<reference evidence="29" key="1">
    <citation type="journal article" date="2019" name="Int. J. Syst. Evol. Microbiol.">
        <title>The Global Catalogue of Microorganisms (GCM) 10K type strain sequencing project: providing services to taxonomists for standard genome sequencing and annotation.</title>
        <authorList>
            <consortium name="The Broad Institute Genomics Platform"/>
            <consortium name="The Broad Institute Genome Sequencing Center for Infectious Disease"/>
            <person name="Wu L."/>
            <person name="Ma J."/>
        </authorList>
    </citation>
    <scope>NUCLEOTIDE SEQUENCE [LARGE SCALE GENOMIC DNA]</scope>
    <source>
        <strain evidence="29">JCM 13501</strain>
    </source>
</reference>
<feature type="transmembrane region" description="Helical" evidence="26">
    <location>
        <begin position="494"/>
        <end position="518"/>
    </location>
</feature>
<dbReference type="Pfam" id="PF00115">
    <property type="entry name" value="COX1"/>
    <property type="match status" value="1"/>
</dbReference>
<dbReference type="RefSeq" id="WP_188867867.1">
    <property type="nucleotide sequence ID" value="NZ_BMNW01000010.1"/>
</dbReference>
<evidence type="ECO:0000256" key="19">
    <source>
        <dbReference type="ARBA" id="ARBA00031883"/>
    </source>
</evidence>
<name>A0ABQ2H2L0_9PSED</name>
<evidence type="ECO:0000256" key="13">
    <source>
        <dbReference type="ARBA" id="ARBA00022982"/>
    </source>
</evidence>
<feature type="transmembrane region" description="Helical" evidence="26">
    <location>
        <begin position="452"/>
        <end position="474"/>
    </location>
</feature>
<dbReference type="InterPro" id="IPR023616">
    <property type="entry name" value="Cyt_c_oxase-like_su1_dom"/>
</dbReference>
<evidence type="ECO:0000256" key="8">
    <source>
        <dbReference type="ARBA" id="ARBA00022475"/>
    </source>
</evidence>
<comment type="subunit">
    <text evidence="23">The cytochrome bo(3) ubiquinol oxidase complex is a heterooctamer of two A chains, two B chains, two C chains and two D chains.</text>
</comment>
<gene>
    <name evidence="28" type="primary">cyoB</name>
    <name evidence="28" type="ORF">GCM10009425_39650</name>
</gene>
<dbReference type="PROSITE" id="PS00077">
    <property type="entry name" value="COX1_CUB"/>
    <property type="match status" value="1"/>
</dbReference>
<comment type="similarity">
    <text evidence="4 25">Belongs to the heme-copper respiratory oxidase family.</text>
</comment>
<feature type="transmembrane region" description="Helical" evidence="26">
    <location>
        <begin position="146"/>
        <end position="170"/>
    </location>
</feature>
<evidence type="ECO:0000256" key="20">
    <source>
        <dbReference type="ARBA" id="ARBA00032190"/>
    </source>
</evidence>
<evidence type="ECO:0000256" key="18">
    <source>
        <dbReference type="ARBA" id="ARBA00030075"/>
    </source>
</evidence>
<dbReference type="Gene3D" id="1.20.210.10">
    <property type="entry name" value="Cytochrome c oxidase-like, subunit I domain"/>
    <property type="match status" value="1"/>
</dbReference>
<keyword evidence="13 25" id="KW-0249">Electron transport</keyword>
<feature type="transmembrane region" description="Helical" evidence="26">
    <location>
        <begin position="275"/>
        <end position="298"/>
    </location>
</feature>
<evidence type="ECO:0000256" key="23">
    <source>
        <dbReference type="ARBA" id="ARBA00034513"/>
    </source>
</evidence>
<keyword evidence="14 26" id="KW-1133">Transmembrane helix</keyword>
<evidence type="ECO:0000313" key="28">
    <source>
        <dbReference type="EMBL" id="GGM24847.1"/>
    </source>
</evidence>
<comment type="caution">
    <text evidence="28">The sequence shown here is derived from an EMBL/GenBank/DDBJ whole genome shotgun (WGS) entry which is preliminary data.</text>
</comment>
<keyword evidence="16" id="KW-0186">Copper</keyword>
<accession>A0ABQ2H2L0</accession>
<dbReference type="PROSITE" id="PS50855">
    <property type="entry name" value="COX1"/>
    <property type="match status" value="1"/>
</dbReference>
<comment type="cofactor">
    <cofactor evidence="22">
        <name>Fe(II)-heme o</name>
        <dbReference type="ChEBI" id="CHEBI:60530"/>
    </cofactor>
</comment>
<evidence type="ECO:0000256" key="4">
    <source>
        <dbReference type="ARBA" id="ARBA00009578"/>
    </source>
</evidence>
<keyword evidence="11 25" id="KW-0812">Transmembrane</keyword>
<evidence type="ECO:0000256" key="26">
    <source>
        <dbReference type="SAM" id="Phobius"/>
    </source>
</evidence>
<keyword evidence="8" id="KW-1003">Cell membrane</keyword>
<feature type="transmembrane region" description="Helical" evidence="26">
    <location>
        <begin position="381"/>
        <end position="403"/>
    </location>
</feature>
<dbReference type="SUPFAM" id="SSF81442">
    <property type="entry name" value="Cytochrome c oxidase subunit I-like"/>
    <property type="match status" value="1"/>
</dbReference>
<feature type="transmembrane region" description="Helical" evidence="26">
    <location>
        <begin position="233"/>
        <end position="255"/>
    </location>
</feature>
<comment type="cofactor">
    <cofactor evidence="1">
        <name>heme b</name>
        <dbReference type="ChEBI" id="CHEBI:60344"/>
    </cofactor>
</comment>
<proteinExistence type="inferred from homology"/>
<evidence type="ECO:0000256" key="14">
    <source>
        <dbReference type="ARBA" id="ARBA00022989"/>
    </source>
</evidence>
<feature type="transmembrane region" description="Helical" evidence="26">
    <location>
        <begin position="102"/>
        <end position="126"/>
    </location>
</feature>
<protein>
    <recommendedName>
        <fullName evidence="6">Cytochrome bo(3) ubiquinol oxidase subunit 1</fullName>
        <ecNumber evidence="5">7.1.1.3</ecNumber>
    </recommendedName>
    <alternativeName>
        <fullName evidence="20">Cytochrome o ubiquinol oxidase subunit 1</fullName>
    </alternativeName>
    <alternativeName>
        <fullName evidence="18">Oxidase bo(3) subunit 1</fullName>
    </alternativeName>
    <alternativeName>
        <fullName evidence="21">Ubiquinol oxidase polypeptide I</fullName>
    </alternativeName>
    <alternativeName>
        <fullName evidence="19">Ubiquinol oxidase subunit 1</fullName>
    </alternativeName>
</protein>
<evidence type="ECO:0000259" key="27">
    <source>
        <dbReference type="PROSITE" id="PS50855"/>
    </source>
</evidence>
<organism evidence="28 29">
    <name type="scientific">Pseudomonas asuensis</name>
    <dbReference type="NCBI Taxonomy" id="1825787"/>
    <lineage>
        <taxon>Bacteria</taxon>
        <taxon>Pseudomonadati</taxon>
        <taxon>Pseudomonadota</taxon>
        <taxon>Gammaproteobacteria</taxon>
        <taxon>Pseudomonadales</taxon>
        <taxon>Pseudomonadaceae</taxon>
        <taxon>Pseudomonas</taxon>
    </lineage>
</organism>
<keyword evidence="10 25" id="KW-0679">Respiratory chain</keyword>
<dbReference type="PRINTS" id="PR01165">
    <property type="entry name" value="CYCOXIDASEI"/>
</dbReference>
<dbReference type="InterPro" id="IPR014207">
    <property type="entry name" value="Cyt_c_ubiqinol_oxidase_su1"/>
</dbReference>
<feature type="transmembrane region" description="Helical" evidence="26">
    <location>
        <begin position="16"/>
        <end position="38"/>
    </location>
</feature>
<evidence type="ECO:0000256" key="21">
    <source>
        <dbReference type="ARBA" id="ARBA00032435"/>
    </source>
</evidence>
<feature type="transmembrane region" description="Helical" evidence="26">
    <location>
        <begin position="59"/>
        <end position="82"/>
    </location>
</feature>
<evidence type="ECO:0000256" key="2">
    <source>
        <dbReference type="ARBA" id="ARBA00001973"/>
    </source>
</evidence>
<evidence type="ECO:0000256" key="7">
    <source>
        <dbReference type="ARBA" id="ARBA00022448"/>
    </source>
</evidence>
<evidence type="ECO:0000313" key="29">
    <source>
        <dbReference type="Proteomes" id="UP000616499"/>
    </source>
</evidence>
<evidence type="ECO:0000256" key="16">
    <source>
        <dbReference type="ARBA" id="ARBA00023008"/>
    </source>
</evidence>
<keyword evidence="15" id="KW-0408">Iron</keyword>
<keyword evidence="29" id="KW-1185">Reference proteome</keyword>
<evidence type="ECO:0000256" key="12">
    <source>
        <dbReference type="ARBA" id="ARBA00022723"/>
    </source>
</evidence>
<evidence type="ECO:0000256" key="17">
    <source>
        <dbReference type="ARBA" id="ARBA00023136"/>
    </source>
</evidence>
<dbReference type="InterPro" id="IPR036927">
    <property type="entry name" value="Cyt_c_oxase-like_su1_sf"/>
</dbReference>
<evidence type="ECO:0000256" key="25">
    <source>
        <dbReference type="RuleBase" id="RU000370"/>
    </source>
</evidence>
<evidence type="ECO:0000256" key="9">
    <source>
        <dbReference type="ARBA" id="ARBA00022617"/>
    </source>
</evidence>
<dbReference type="InterPro" id="IPR023615">
    <property type="entry name" value="Cyt_c_Oxase_su1_BS"/>
</dbReference>
<keyword evidence="9 25" id="KW-0349">Heme</keyword>
<evidence type="ECO:0000256" key="15">
    <source>
        <dbReference type="ARBA" id="ARBA00023004"/>
    </source>
</evidence>
<dbReference type="PANTHER" id="PTHR10422">
    <property type="entry name" value="CYTOCHROME C OXIDASE SUBUNIT 1"/>
    <property type="match status" value="1"/>
</dbReference>
<evidence type="ECO:0000256" key="1">
    <source>
        <dbReference type="ARBA" id="ARBA00001970"/>
    </source>
</evidence>
<keyword evidence="12" id="KW-0479">Metal-binding</keyword>
<dbReference type="CDD" id="cd01662">
    <property type="entry name" value="Ubiquinol_Oxidase_I"/>
    <property type="match status" value="1"/>
</dbReference>
<dbReference type="NCBIfam" id="TIGR02843">
    <property type="entry name" value="CyoB"/>
    <property type="match status" value="1"/>
</dbReference>
<feature type="transmembrane region" description="Helical" evidence="26">
    <location>
        <begin position="585"/>
        <end position="604"/>
    </location>
</feature>
<comment type="cofactor">
    <cofactor evidence="2">
        <name>Cu(2+)</name>
        <dbReference type="ChEBI" id="CHEBI:29036"/>
    </cofactor>
</comment>
<dbReference type="Proteomes" id="UP000616499">
    <property type="component" value="Unassembled WGS sequence"/>
</dbReference>